<evidence type="ECO:0000313" key="4">
    <source>
        <dbReference type="Proteomes" id="UP001391051"/>
    </source>
</evidence>
<name>A0ABR1QGU9_9PEZI</name>
<dbReference type="Pfam" id="PF00172">
    <property type="entry name" value="Zn_clus"/>
    <property type="match status" value="1"/>
</dbReference>
<proteinExistence type="predicted"/>
<dbReference type="PANTHER" id="PTHR38791">
    <property type="entry name" value="ZN(II)2CYS6 TRANSCRIPTION FACTOR (EUROFUNG)-RELATED-RELATED"/>
    <property type="match status" value="1"/>
</dbReference>
<accession>A0ABR1QGU9</accession>
<dbReference type="SMART" id="SM00066">
    <property type="entry name" value="GAL4"/>
    <property type="match status" value="1"/>
</dbReference>
<dbReference type="EMBL" id="JAQQWE010000004">
    <property type="protein sequence ID" value="KAK7955662.1"/>
    <property type="molecule type" value="Genomic_DNA"/>
</dbReference>
<dbReference type="RefSeq" id="XP_066700968.1">
    <property type="nucleotide sequence ID" value="XM_066841106.1"/>
</dbReference>
<dbReference type="SUPFAM" id="SSF57701">
    <property type="entry name" value="Zn2/Cys6 DNA-binding domain"/>
    <property type="match status" value="1"/>
</dbReference>
<dbReference type="Proteomes" id="UP001391051">
    <property type="component" value="Unassembled WGS sequence"/>
</dbReference>
<sequence length="551" mass="59882">MVNRGKPSLDCRPCKKRKLRCDLQRDVCGQCARAGIKCFGRRDPDGLVILDQTVSTKRKVQGGHQLRGSEAETRHPICPSESISNQPSATTGTPIPRPMLPGLEARARAAFFSHYVLGFSRSHGALAALYQGTATDSPLFAAVDAAALLFLAKQCQAPGYPTQPVSSSNPTSDLTRLATASYMVATRRLGNALRIESPHSKVDKARNVRFDDETLQAVLLLDLYEKLAVVGLQGPAASSEEDSKHSWMCHIRGALSLLRASGLCHQLASPVRRRLAARLAMTLVVSCGAAGVHVPGELEELRAGLAPYFAMSSANEGATGDTRHSITMRLDPKVAVTGVVVGVVNLAADVGQGNLTPDEACGRAQGLGRQFVDMEQSLPPPWQCERVFTVSEDPMVYGGYYDVYADHFVTQVRNVIRSMRLLLGKLEMEYCDTAALSPHHAGDIRITIESLCDDVVASVPPFAWTIARPENRIPFGPLQSMQCFTLLTPFYLAGQLTTRFELRKWIIATMEYMADSGGLHLAKTVASILRSAPETSYWQVYAMLGSYAFAA</sequence>
<dbReference type="PANTHER" id="PTHR38791:SF1">
    <property type="entry name" value="TRANSCRIPTION FACTOR, PUTATIVE-RELATED"/>
    <property type="match status" value="1"/>
</dbReference>
<reference evidence="3 4" key="1">
    <citation type="submission" date="2023-01" db="EMBL/GenBank/DDBJ databases">
        <title>Analysis of 21 Apiospora genomes using comparative genomics revels a genus with tremendous synthesis potential of carbohydrate active enzymes and secondary metabolites.</title>
        <authorList>
            <person name="Sorensen T."/>
        </authorList>
    </citation>
    <scope>NUCLEOTIDE SEQUENCE [LARGE SCALE GENOMIC DNA]</scope>
    <source>
        <strain evidence="3 4">CBS 24483</strain>
    </source>
</reference>
<protein>
    <recommendedName>
        <fullName evidence="2">Zn(2)-C6 fungal-type domain-containing protein</fullName>
    </recommendedName>
</protein>
<evidence type="ECO:0000259" key="2">
    <source>
        <dbReference type="PROSITE" id="PS50048"/>
    </source>
</evidence>
<evidence type="ECO:0000256" key="1">
    <source>
        <dbReference type="ARBA" id="ARBA00023242"/>
    </source>
</evidence>
<feature type="domain" description="Zn(2)-C6 fungal-type" evidence="2">
    <location>
        <begin position="10"/>
        <end position="38"/>
    </location>
</feature>
<dbReference type="CDD" id="cd00067">
    <property type="entry name" value="GAL4"/>
    <property type="match status" value="1"/>
</dbReference>
<keyword evidence="4" id="KW-1185">Reference proteome</keyword>
<gene>
    <name evidence="3" type="ORF">PG986_004884</name>
</gene>
<comment type="caution">
    <text evidence="3">The sequence shown here is derived from an EMBL/GenBank/DDBJ whole genome shotgun (WGS) entry which is preliminary data.</text>
</comment>
<organism evidence="3 4">
    <name type="scientific">Apiospora aurea</name>
    <dbReference type="NCBI Taxonomy" id="335848"/>
    <lineage>
        <taxon>Eukaryota</taxon>
        <taxon>Fungi</taxon>
        <taxon>Dikarya</taxon>
        <taxon>Ascomycota</taxon>
        <taxon>Pezizomycotina</taxon>
        <taxon>Sordariomycetes</taxon>
        <taxon>Xylariomycetidae</taxon>
        <taxon>Amphisphaeriales</taxon>
        <taxon>Apiosporaceae</taxon>
        <taxon>Apiospora</taxon>
    </lineage>
</organism>
<dbReference type="PROSITE" id="PS50048">
    <property type="entry name" value="ZN2_CY6_FUNGAL_2"/>
    <property type="match status" value="1"/>
</dbReference>
<dbReference type="InterPro" id="IPR053175">
    <property type="entry name" value="DHMBA_Reg_Transcription_Factor"/>
</dbReference>
<keyword evidence="1" id="KW-0539">Nucleus</keyword>
<dbReference type="InterPro" id="IPR001138">
    <property type="entry name" value="Zn2Cys6_DnaBD"/>
</dbReference>
<evidence type="ECO:0000313" key="3">
    <source>
        <dbReference type="EMBL" id="KAK7955662.1"/>
    </source>
</evidence>
<dbReference type="Gene3D" id="4.10.240.10">
    <property type="entry name" value="Zn(2)-C6 fungal-type DNA-binding domain"/>
    <property type="match status" value="1"/>
</dbReference>
<dbReference type="GeneID" id="92074168"/>
<dbReference type="InterPro" id="IPR036864">
    <property type="entry name" value="Zn2-C6_fun-type_DNA-bd_sf"/>
</dbReference>